<sequence>MTFRHLRNLLVIALLVAVVAGCSSTGGRKRGGYYQDDGPDANPPGNLAAVPDAEPRIEPLASGANRPYVVFGKRYVPMTGDQPYTQRGIASWYGKKFHGNSTSIGEPYDMYAMTAAHPTLPIPSYARVTSAINGKTIIVRVNDRGPFHDNRIMDLSYVAAYKLGIIGPGSGEVTVQRILPDEVRRMVAERESGRRAGAAAAVAVGGAGADSAVGADAAAGSASAGSGTLAGADVSIPVPVVLSAGETPTAMPLPSAPSAPVGGTAMNSLPQGRGGVAGGPTALPPAATAAAPVIASPAAAQAPAGSGSVYLQLGAFSQPANAQSLAARVNGPLTAAGLPPATVEQAGQLYRVRVGPYADRNAAMSAVPTVSSSTGISPTIATR</sequence>
<dbReference type="Proteomes" id="UP000194151">
    <property type="component" value="Chromosome"/>
</dbReference>
<dbReference type="STRING" id="1416806.CAL12_01685"/>
<dbReference type="KEGG" id="bgv:CAL12_01685"/>
<dbReference type="InterPro" id="IPR012997">
    <property type="entry name" value="RplA"/>
</dbReference>
<dbReference type="AlphaFoldDB" id="A0A1W6YF49"/>
<keyword evidence="2 4" id="KW-0456">Lyase</keyword>
<keyword evidence="3 4" id="KW-0961">Cell wall biogenesis/degradation</keyword>
<dbReference type="EMBL" id="CP021108">
    <property type="protein sequence ID" value="ARP79662.1"/>
    <property type="molecule type" value="Genomic_DNA"/>
</dbReference>
<dbReference type="Pfam" id="PF03330">
    <property type="entry name" value="DPBB_1"/>
    <property type="match status" value="1"/>
</dbReference>
<dbReference type="InterPro" id="IPR007730">
    <property type="entry name" value="SPOR-like_dom"/>
</dbReference>
<dbReference type="SUPFAM" id="SSF50685">
    <property type="entry name" value="Barwin-like endoglucanases"/>
    <property type="match status" value="1"/>
</dbReference>
<dbReference type="PANTHER" id="PTHR34183">
    <property type="entry name" value="ENDOLYTIC PEPTIDOGLYCAN TRANSGLYCOSYLASE RLPA"/>
    <property type="match status" value="1"/>
</dbReference>
<evidence type="ECO:0000256" key="3">
    <source>
        <dbReference type="ARBA" id="ARBA00023316"/>
    </source>
</evidence>
<comment type="similarity">
    <text evidence="4 5">Belongs to the RlpA family.</text>
</comment>
<dbReference type="InterPro" id="IPR036680">
    <property type="entry name" value="SPOR-like_sf"/>
</dbReference>
<reference evidence="7 8" key="1">
    <citation type="submission" date="2017-05" db="EMBL/GenBank/DDBJ databases">
        <title>Complete and WGS of Bordetella genogroups.</title>
        <authorList>
            <person name="Spilker T."/>
            <person name="LiPuma J."/>
        </authorList>
    </citation>
    <scope>NUCLEOTIDE SEQUENCE [LARGE SCALE GENOMIC DNA]</scope>
    <source>
        <strain evidence="7 8">AU19157</strain>
    </source>
</reference>
<dbReference type="PROSITE" id="PS51257">
    <property type="entry name" value="PROKAR_LIPOPROTEIN"/>
    <property type="match status" value="1"/>
</dbReference>
<dbReference type="OrthoDB" id="9779128at2"/>
<keyword evidence="1" id="KW-0732">Signal</keyword>
<keyword evidence="4 7" id="KW-0449">Lipoprotein</keyword>
<comment type="function">
    <text evidence="4">Lytic transglycosylase with a strong preference for naked glycan strands that lack stem peptides.</text>
</comment>
<evidence type="ECO:0000313" key="7">
    <source>
        <dbReference type="EMBL" id="ARP79662.1"/>
    </source>
</evidence>
<protein>
    <recommendedName>
        <fullName evidence="4">Endolytic peptidoglycan transglycosylase RlpA</fullName>
        <ecNumber evidence="4">4.2.2.-</ecNumber>
    </recommendedName>
</protein>
<keyword evidence="8" id="KW-1185">Reference proteome</keyword>
<accession>A0A1W6YF49</accession>
<dbReference type="GO" id="GO:0042834">
    <property type="term" value="F:peptidoglycan binding"/>
    <property type="evidence" value="ECO:0007669"/>
    <property type="project" value="InterPro"/>
</dbReference>
<dbReference type="PROSITE" id="PS51724">
    <property type="entry name" value="SPOR"/>
    <property type="match status" value="1"/>
</dbReference>
<dbReference type="RefSeq" id="WP_086062895.1">
    <property type="nucleotide sequence ID" value="NZ_CP021108.1"/>
</dbReference>
<gene>
    <name evidence="4" type="primary">rlpA</name>
    <name evidence="7" type="ORF">CAL12_01685</name>
</gene>
<dbReference type="GO" id="GO:0000270">
    <property type="term" value="P:peptidoglycan metabolic process"/>
    <property type="evidence" value="ECO:0007669"/>
    <property type="project" value="UniProtKB-UniRule"/>
</dbReference>
<dbReference type="Gene3D" id="2.40.40.10">
    <property type="entry name" value="RlpA-like domain"/>
    <property type="match status" value="1"/>
</dbReference>
<evidence type="ECO:0000256" key="5">
    <source>
        <dbReference type="RuleBase" id="RU003495"/>
    </source>
</evidence>
<keyword evidence="4" id="KW-0564">Palmitate</keyword>
<dbReference type="GO" id="GO:0005886">
    <property type="term" value="C:plasma membrane"/>
    <property type="evidence" value="ECO:0007669"/>
    <property type="project" value="UniProtKB-SubCell"/>
</dbReference>
<evidence type="ECO:0000256" key="4">
    <source>
        <dbReference type="HAMAP-Rule" id="MF_02071"/>
    </source>
</evidence>
<keyword evidence="4" id="KW-0472">Membrane</keyword>
<evidence type="ECO:0000256" key="2">
    <source>
        <dbReference type="ARBA" id="ARBA00023239"/>
    </source>
</evidence>
<name>A0A1W6YF49_9BORD</name>
<dbReference type="GO" id="GO:0008932">
    <property type="term" value="F:lytic endotransglycosylase activity"/>
    <property type="evidence" value="ECO:0007669"/>
    <property type="project" value="UniProtKB-UniRule"/>
</dbReference>
<evidence type="ECO:0000259" key="6">
    <source>
        <dbReference type="PROSITE" id="PS51724"/>
    </source>
</evidence>
<dbReference type="InterPro" id="IPR034718">
    <property type="entry name" value="RlpA"/>
</dbReference>
<dbReference type="PANTHER" id="PTHR34183:SF1">
    <property type="entry name" value="ENDOLYTIC PEPTIDOGLYCAN TRANSGLYCOSYLASE RLPA"/>
    <property type="match status" value="1"/>
</dbReference>
<comment type="subcellular location">
    <subcellularLocation>
        <location evidence="4">Cell membrane</location>
        <topology evidence="4">Lipid-anchor</topology>
    </subcellularLocation>
</comment>
<dbReference type="GO" id="GO:0071555">
    <property type="term" value="P:cell wall organization"/>
    <property type="evidence" value="ECO:0007669"/>
    <property type="project" value="UniProtKB-KW"/>
</dbReference>
<feature type="domain" description="SPOR" evidence="6">
    <location>
        <begin position="303"/>
        <end position="383"/>
    </location>
</feature>
<dbReference type="EC" id="4.2.2.-" evidence="4"/>
<proteinExistence type="inferred from homology"/>
<dbReference type="Pfam" id="PF05036">
    <property type="entry name" value="SPOR"/>
    <property type="match status" value="1"/>
</dbReference>
<dbReference type="CDD" id="cd22268">
    <property type="entry name" value="DPBB_RlpA-like"/>
    <property type="match status" value="1"/>
</dbReference>
<dbReference type="InterPro" id="IPR036908">
    <property type="entry name" value="RlpA-like_sf"/>
</dbReference>
<dbReference type="InterPro" id="IPR009009">
    <property type="entry name" value="RlpA-like_DPBB"/>
</dbReference>
<dbReference type="Gene3D" id="3.30.70.1070">
    <property type="entry name" value="Sporulation related repeat"/>
    <property type="match status" value="1"/>
</dbReference>
<dbReference type="HAMAP" id="MF_02071">
    <property type="entry name" value="RlpA"/>
    <property type="match status" value="1"/>
</dbReference>
<keyword evidence="4" id="KW-1003">Cell membrane</keyword>
<dbReference type="SUPFAM" id="SSF110997">
    <property type="entry name" value="Sporulation related repeat"/>
    <property type="match status" value="1"/>
</dbReference>
<dbReference type="FunFam" id="2.40.40.10:FF:000003">
    <property type="entry name" value="Endolytic peptidoglycan transglycosylase RlpA"/>
    <property type="match status" value="1"/>
</dbReference>
<evidence type="ECO:0000256" key="1">
    <source>
        <dbReference type="ARBA" id="ARBA00022729"/>
    </source>
</evidence>
<organism evidence="7 8">
    <name type="scientific">Bordetella genomosp. 8</name>
    <dbReference type="NCBI Taxonomy" id="1416806"/>
    <lineage>
        <taxon>Bacteria</taxon>
        <taxon>Pseudomonadati</taxon>
        <taxon>Pseudomonadota</taxon>
        <taxon>Betaproteobacteria</taxon>
        <taxon>Burkholderiales</taxon>
        <taxon>Alcaligenaceae</taxon>
        <taxon>Bordetella</taxon>
    </lineage>
</organism>
<dbReference type="NCBIfam" id="TIGR00413">
    <property type="entry name" value="rlpA"/>
    <property type="match status" value="1"/>
</dbReference>
<evidence type="ECO:0000313" key="8">
    <source>
        <dbReference type="Proteomes" id="UP000194151"/>
    </source>
</evidence>